<feature type="region of interest" description="Disordered" evidence="1">
    <location>
        <begin position="333"/>
        <end position="389"/>
    </location>
</feature>
<feature type="compositionally biased region" description="Acidic residues" evidence="1">
    <location>
        <begin position="279"/>
        <end position="305"/>
    </location>
</feature>
<accession>A0A8K1CDH1</accession>
<sequence length="628" mass="69418">MSSASRVPLLVGNKGRKPTRLPIAPKARPTNVERVKRVESAVDTPEVTKETERPSPAPRVEASKSPERAALPAVHTPVARRGSGIAPGQSINVVRPGSAGSANGRSPTRVRPADSTARSPGQTVERLSKITSKTAIPLFRPQEPRTHASPILGPRATPIPAPHNHHGEQPQQEQNPLLKRLSRKLDIKPHQSPRRAALHQHTAVNASPLLLSSAGPVDVPHLPLESTKQTPKKRGTKRRNPDSSQENNLNASNTVKRKPQRDSLRRKVKKENSYKDTGDSAEDAAMDDDEEYDEGDGHDNDDDLDLPERNQPAIYMPARERATLWAKKVLREQEGENDGEVESTAIVKKETRRKRSNSSSSITSSTPSRKSKTEELLKKEPSQMTMGELALSIPKGRRMLRHETEESADHNTGSSGTPSHRVRSLSMSSEGPSFGGSIITPQVEIVDGKMVILESAVKVNDAPESLPDLTDDSVRRPRGTRYLAPNMTPGRRWTKDETKQFYYCLSQVGPNFSMMATLFPNRKRKELKSKFKYEEKHHPELIEIALKASAAPLDSEIVDVIAQVVDNETKKKEAKRRKKSEDLDGSLNSPATVSSSVVPTPPPGATEFTEEHFGDYYRERKDSFDFSS</sequence>
<feature type="compositionally biased region" description="Basic and acidic residues" evidence="1">
    <location>
        <begin position="371"/>
        <end position="381"/>
    </location>
</feature>
<dbReference type="InterPro" id="IPR001005">
    <property type="entry name" value="SANT/Myb"/>
</dbReference>
<dbReference type="AlphaFoldDB" id="A0A8K1CDH1"/>
<feature type="compositionally biased region" description="Polar residues" evidence="1">
    <location>
        <begin position="242"/>
        <end position="254"/>
    </location>
</feature>
<evidence type="ECO:0000256" key="1">
    <source>
        <dbReference type="SAM" id="MobiDB-lite"/>
    </source>
</evidence>
<feature type="region of interest" description="Disordered" evidence="1">
    <location>
        <begin position="1"/>
        <end position="175"/>
    </location>
</feature>
<dbReference type="GO" id="GO:0000126">
    <property type="term" value="C:transcription factor TFIIIB complex"/>
    <property type="evidence" value="ECO:0007669"/>
    <property type="project" value="TreeGrafter"/>
</dbReference>
<feature type="region of interest" description="Disordered" evidence="1">
    <location>
        <begin position="468"/>
        <end position="490"/>
    </location>
</feature>
<feature type="compositionally biased region" description="Basic and acidic residues" evidence="1">
    <location>
        <begin position="260"/>
        <end position="278"/>
    </location>
</feature>
<evidence type="ECO:0000259" key="2">
    <source>
        <dbReference type="SMART" id="SM00717"/>
    </source>
</evidence>
<dbReference type="CDD" id="cd00167">
    <property type="entry name" value="SANT"/>
    <property type="match status" value="1"/>
</dbReference>
<feature type="compositionally biased region" description="Basic and acidic residues" evidence="1">
    <location>
        <begin position="31"/>
        <end position="53"/>
    </location>
</feature>
<dbReference type="Pfam" id="PF15963">
    <property type="entry name" value="Myb_DNA-bind_7"/>
    <property type="match status" value="1"/>
</dbReference>
<gene>
    <name evidence="3" type="ORF">Poli38472_013613</name>
</gene>
<dbReference type="GO" id="GO:0001156">
    <property type="term" value="F:TFIIIC-class transcription factor complex binding"/>
    <property type="evidence" value="ECO:0007669"/>
    <property type="project" value="TreeGrafter"/>
</dbReference>
<dbReference type="OrthoDB" id="272624at2759"/>
<dbReference type="PANTHER" id="PTHR22929:SF0">
    <property type="entry name" value="TRANSCRIPTION FACTOR TFIIIB COMPONENT B'' HOMOLOG"/>
    <property type="match status" value="1"/>
</dbReference>
<dbReference type="InterPro" id="IPR039467">
    <property type="entry name" value="TFIIIB_B''_Myb"/>
</dbReference>
<feature type="compositionally biased region" description="Low complexity" evidence="1">
    <location>
        <begin position="357"/>
        <end position="368"/>
    </location>
</feature>
<feature type="region of interest" description="Disordered" evidence="1">
    <location>
        <begin position="212"/>
        <end position="318"/>
    </location>
</feature>
<dbReference type="PANTHER" id="PTHR22929">
    <property type="entry name" value="RNA POLYMERASE III TRANSCRIPTION INITIATION FACTOR B"/>
    <property type="match status" value="1"/>
</dbReference>
<dbReference type="InterPro" id="IPR009057">
    <property type="entry name" value="Homeodomain-like_sf"/>
</dbReference>
<comment type="caution">
    <text evidence="3">The sequence shown here is derived from an EMBL/GenBank/DDBJ whole genome shotgun (WGS) entry which is preliminary data.</text>
</comment>
<feature type="domain" description="Myb-like" evidence="2">
    <location>
        <begin position="489"/>
        <end position="537"/>
    </location>
</feature>
<dbReference type="EMBL" id="SPLM01000077">
    <property type="protein sequence ID" value="TMW61150.1"/>
    <property type="molecule type" value="Genomic_DNA"/>
</dbReference>
<feature type="region of interest" description="Disordered" evidence="1">
    <location>
        <begin position="403"/>
        <end position="435"/>
    </location>
</feature>
<evidence type="ECO:0000313" key="4">
    <source>
        <dbReference type="Proteomes" id="UP000794436"/>
    </source>
</evidence>
<keyword evidence="4" id="KW-1185">Reference proteome</keyword>
<dbReference type="GO" id="GO:0070898">
    <property type="term" value="P:RNA polymerase III preinitiation complex assembly"/>
    <property type="evidence" value="ECO:0007669"/>
    <property type="project" value="TreeGrafter"/>
</dbReference>
<organism evidence="3 4">
    <name type="scientific">Pythium oligandrum</name>
    <name type="common">Mycoparasitic fungus</name>
    <dbReference type="NCBI Taxonomy" id="41045"/>
    <lineage>
        <taxon>Eukaryota</taxon>
        <taxon>Sar</taxon>
        <taxon>Stramenopiles</taxon>
        <taxon>Oomycota</taxon>
        <taxon>Peronosporomycetes</taxon>
        <taxon>Pythiales</taxon>
        <taxon>Pythiaceae</taxon>
        <taxon>Pythium</taxon>
    </lineage>
</organism>
<proteinExistence type="predicted"/>
<reference evidence="3" key="1">
    <citation type="submission" date="2019-03" db="EMBL/GenBank/DDBJ databases">
        <title>Long read genome sequence of the mycoparasitic Pythium oligandrum ATCC 38472 isolated from sugarbeet rhizosphere.</title>
        <authorList>
            <person name="Gaulin E."/>
        </authorList>
    </citation>
    <scope>NUCLEOTIDE SEQUENCE</scope>
    <source>
        <strain evidence="3">ATCC 38472_TT</strain>
    </source>
</reference>
<feature type="compositionally biased region" description="Low complexity" evidence="1">
    <location>
        <begin position="589"/>
        <end position="598"/>
    </location>
</feature>
<dbReference type="Proteomes" id="UP000794436">
    <property type="component" value="Unassembled WGS sequence"/>
</dbReference>
<protein>
    <recommendedName>
        <fullName evidence="2">Myb-like domain-containing protein</fullName>
    </recommendedName>
</protein>
<dbReference type="SUPFAM" id="SSF46689">
    <property type="entry name" value="Homeodomain-like"/>
    <property type="match status" value="1"/>
</dbReference>
<feature type="region of interest" description="Disordered" evidence="1">
    <location>
        <begin position="569"/>
        <end position="612"/>
    </location>
</feature>
<evidence type="ECO:0000313" key="3">
    <source>
        <dbReference type="EMBL" id="TMW61150.1"/>
    </source>
</evidence>
<dbReference type="SMART" id="SM00717">
    <property type="entry name" value="SANT"/>
    <property type="match status" value="1"/>
</dbReference>
<name>A0A8K1CDH1_PYTOL</name>